<dbReference type="SUPFAM" id="SSF57196">
    <property type="entry name" value="EGF/Laminin"/>
    <property type="match status" value="1"/>
</dbReference>
<feature type="non-terminal residue" evidence="2">
    <location>
        <position position="1"/>
    </location>
</feature>
<evidence type="ECO:0000256" key="1">
    <source>
        <dbReference type="SAM" id="Phobius"/>
    </source>
</evidence>
<accession>A0AAV2PRD7</accession>
<dbReference type="AlphaFoldDB" id="A0AAV2PRD7"/>
<reference evidence="2 3" key="1">
    <citation type="submission" date="2024-05" db="EMBL/GenBank/DDBJ databases">
        <authorList>
            <person name="Wallberg A."/>
        </authorList>
    </citation>
    <scope>NUCLEOTIDE SEQUENCE [LARGE SCALE GENOMIC DNA]</scope>
</reference>
<organism evidence="2 3">
    <name type="scientific">Meganyctiphanes norvegica</name>
    <name type="common">Northern krill</name>
    <name type="synonym">Thysanopoda norvegica</name>
    <dbReference type="NCBI Taxonomy" id="48144"/>
    <lineage>
        <taxon>Eukaryota</taxon>
        <taxon>Metazoa</taxon>
        <taxon>Ecdysozoa</taxon>
        <taxon>Arthropoda</taxon>
        <taxon>Crustacea</taxon>
        <taxon>Multicrustacea</taxon>
        <taxon>Malacostraca</taxon>
        <taxon>Eumalacostraca</taxon>
        <taxon>Eucarida</taxon>
        <taxon>Euphausiacea</taxon>
        <taxon>Euphausiidae</taxon>
        <taxon>Meganyctiphanes</taxon>
    </lineage>
</organism>
<protein>
    <submittedName>
        <fullName evidence="2">Uncharacterized protein</fullName>
    </submittedName>
</protein>
<keyword evidence="1" id="KW-0812">Transmembrane</keyword>
<sequence length="121" mass="13164">GGNAHKGARQHGEGGTSYITAEADWSLVKPGEHEGDGRVYIMTSRKDICGSPPLDCDYECLALDEFNMKHTCICAPNWILDQDQKSCIPPGASIFLTTTYLVIIVLGIFVIILISSISIFC</sequence>
<evidence type="ECO:0000313" key="3">
    <source>
        <dbReference type="Proteomes" id="UP001497623"/>
    </source>
</evidence>
<dbReference type="Proteomes" id="UP001497623">
    <property type="component" value="Unassembled WGS sequence"/>
</dbReference>
<evidence type="ECO:0000313" key="2">
    <source>
        <dbReference type="EMBL" id="CAL4062084.1"/>
    </source>
</evidence>
<dbReference type="Gene3D" id="2.10.25.10">
    <property type="entry name" value="Laminin"/>
    <property type="match status" value="1"/>
</dbReference>
<keyword evidence="1" id="KW-0472">Membrane</keyword>
<feature type="non-terminal residue" evidence="2">
    <location>
        <position position="121"/>
    </location>
</feature>
<keyword evidence="1" id="KW-1133">Transmembrane helix</keyword>
<comment type="caution">
    <text evidence="2">The sequence shown here is derived from an EMBL/GenBank/DDBJ whole genome shotgun (WGS) entry which is preliminary data.</text>
</comment>
<proteinExistence type="predicted"/>
<name>A0AAV2PRD7_MEGNR</name>
<keyword evidence="3" id="KW-1185">Reference proteome</keyword>
<gene>
    <name evidence="2" type="ORF">MNOR_LOCUS2383</name>
</gene>
<dbReference type="EMBL" id="CAXKWB010000720">
    <property type="protein sequence ID" value="CAL4062084.1"/>
    <property type="molecule type" value="Genomic_DNA"/>
</dbReference>
<feature type="transmembrane region" description="Helical" evidence="1">
    <location>
        <begin position="94"/>
        <end position="120"/>
    </location>
</feature>